<keyword evidence="2" id="KW-1185">Reference proteome</keyword>
<comment type="caution">
    <text evidence="1">The sequence shown here is derived from an EMBL/GenBank/DDBJ whole genome shotgun (WGS) entry which is preliminary data.</text>
</comment>
<dbReference type="AlphaFoldDB" id="A0AA88PAU3"/>
<dbReference type="EMBL" id="JAUYZG010000020">
    <property type="protein sequence ID" value="KAK2876615.1"/>
    <property type="molecule type" value="Genomic_DNA"/>
</dbReference>
<evidence type="ECO:0000313" key="2">
    <source>
        <dbReference type="Proteomes" id="UP001187343"/>
    </source>
</evidence>
<proteinExistence type="predicted"/>
<reference evidence="1" key="1">
    <citation type="submission" date="2023-08" db="EMBL/GenBank/DDBJ databases">
        <title>Chromosome-level Genome Assembly of mud carp (Cirrhinus molitorella).</title>
        <authorList>
            <person name="Liu H."/>
        </authorList>
    </citation>
    <scope>NUCLEOTIDE SEQUENCE</scope>
    <source>
        <strain evidence="1">Prfri</strain>
        <tissue evidence="1">Muscle</tissue>
    </source>
</reference>
<name>A0AA88PAU3_9TELE</name>
<sequence length="100" mass="11191">MLSTFVNSGVVPRKHLKLGQLPSSQFCNCKLLHWWKSQDVDVHPAPTQLNECAEEFQTSGPVHAIAEELNGESLDRVCGCFVKCGVTDRASHLQKEFHDQ</sequence>
<protein>
    <submittedName>
        <fullName evidence="1">Uncharacterized protein</fullName>
    </submittedName>
</protein>
<gene>
    <name evidence="1" type="ORF">Q8A67_020711</name>
</gene>
<accession>A0AA88PAU3</accession>
<evidence type="ECO:0000313" key="1">
    <source>
        <dbReference type="EMBL" id="KAK2876615.1"/>
    </source>
</evidence>
<dbReference type="Proteomes" id="UP001187343">
    <property type="component" value="Unassembled WGS sequence"/>
</dbReference>
<organism evidence="1 2">
    <name type="scientific">Cirrhinus molitorella</name>
    <name type="common">mud carp</name>
    <dbReference type="NCBI Taxonomy" id="172907"/>
    <lineage>
        <taxon>Eukaryota</taxon>
        <taxon>Metazoa</taxon>
        <taxon>Chordata</taxon>
        <taxon>Craniata</taxon>
        <taxon>Vertebrata</taxon>
        <taxon>Euteleostomi</taxon>
        <taxon>Actinopterygii</taxon>
        <taxon>Neopterygii</taxon>
        <taxon>Teleostei</taxon>
        <taxon>Ostariophysi</taxon>
        <taxon>Cypriniformes</taxon>
        <taxon>Cyprinidae</taxon>
        <taxon>Labeoninae</taxon>
        <taxon>Labeonini</taxon>
        <taxon>Cirrhinus</taxon>
    </lineage>
</organism>